<proteinExistence type="predicted"/>
<gene>
    <name evidence="1" type="ORF">TVAG_321560</name>
</gene>
<dbReference type="AlphaFoldDB" id="A2FXY0"/>
<dbReference type="KEGG" id="tva:4747914"/>
<name>A2FXY0_TRIV3</name>
<protein>
    <submittedName>
        <fullName evidence="1">Uncharacterized protein</fullName>
    </submittedName>
</protein>
<dbReference type="VEuPathDB" id="TrichDB:TVAG_321560"/>
<dbReference type="EMBL" id="DS114124">
    <property type="protein sequence ID" value="EAX90235.1"/>
    <property type="molecule type" value="Genomic_DNA"/>
</dbReference>
<dbReference type="InParanoid" id="A2FXY0"/>
<dbReference type="RefSeq" id="XP_001303165.1">
    <property type="nucleotide sequence ID" value="XM_001303164.1"/>
</dbReference>
<reference evidence="1" key="2">
    <citation type="journal article" date="2007" name="Science">
        <title>Draft genome sequence of the sexually transmitted pathogen Trichomonas vaginalis.</title>
        <authorList>
            <person name="Carlton J.M."/>
            <person name="Hirt R.P."/>
            <person name="Silva J.C."/>
            <person name="Delcher A.L."/>
            <person name="Schatz M."/>
            <person name="Zhao Q."/>
            <person name="Wortman J.R."/>
            <person name="Bidwell S.L."/>
            <person name="Alsmark U.C.M."/>
            <person name="Besteiro S."/>
            <person name="Sicheritz-Ponten T."/>
            <person name="Noel C.J."/>
            <person name="Dacks J.B."/>
            <person name="Foster P.G."/>
            <person name="Simillion C."/>
            <person name="Van de Peer Y."/>
            <person name="Miranda-Saavedra D."/>
            <person name="Barton G.J."/>
            <person name="Westrop G.D."/>
            <person name="Mueller S."/>
            <person name="Dessi D."/>
            <person name="Fiori P.L."/>
            <person name="Ren Q."/>
            <person name="Paulsen I."/>
            <person name="Zhang H."/>
            <person name="Bastida-Corcuera F.D."/>
            <person name="Simoes-Barbosa A."/>
            <person name="Brown M.T."/>
            <person name="Hayes R.D."/>
            <person name="Mukherjee M."/>
            <person name="Okumura C.Y."/>
            <person name="Schneider R."/>
            <person name="Smith A.J."/>
            <person name="Vanacova S."/>
            <person name="Villalvazo M."/>
            <person name="Haas B.J."/>
            <person name="Pertea M."/>
            <person name="Feldblyum T.V."/>
            <person name="Utterback T.R."/>
            <person name="Shu C.L."/>
            <person name="Osoegawa K."/>
            <person name="de Jong P.J."/>
            <person name="Hrdy I."/>
            <person name="Horvathova L."/>
            <person name="Zubacova Z."/>
            <person name="Dolezal P."/>
            <person name="Malik S.B."/>
            <person name="Logsdon J.M. Jr."/>
            <person name="Henze K."/>
            <person name="Gupta A."/>
            <person name="Wang C.C."/>
            <person name="Dunne R.L."/>
            <person name="Upcroft J.A."/>
            <person name="Upcroft P."/>
            <person name="White O."/>
            <person name="Salzberg S.L."/>
            <person name="Tang P."/>
            <person name="Chiu C.-H."/>
            <person name="Lee Y.-S."/>
            <person name="Embley T.M."/>
            <person name="Coombs G.H."/>
            <person name="Mottram J.C."/>
            <person name="Tachezy J."/>
            <person name="Fraser-Liggett C.M."/>
            <person name="Johnson P.J."/>
        </authorList>
    </citation>
    <scope>NUCLEOTIDE SEQUENCE [LARGE SCALE GENOMIC DNA]</scope>
    <source>
        <strain evidence="1">G3</strain>
    </source>
</reference>
<evidence type="ECO:0000313" key="2">
    <source>
        <dbReference type="Proteomes" id="UP000001542"/>
    </source>
</evidence>
<dbReference type="Proteomes" id="UP000001542">
    <property type="component" value="Unassembled WGS sequence"/>
</dbReference>
<sequence length="98" mass="11000">MSSKKVIVNEEVIGDSDSEVIMVSSQSPVPIVKVKEEQETKSSNEFEDYEKALGLFSSPILLNETKDINIKECLGNYLSKQLTKSKRPPTPRSKAKRK</sequence>
<keyword evidence="2" id="KW-1185">Reference proteome</keyword>
<dbReference type="VEuPathDB" id="TrichDB:TVAGG3_0405160"/>
<accession>A2FXY0</accession>
<organism evidence="1 2">
    <name type="scientific">Trichomonas vaginalis (strain ATCC PRA-98 / G3)</name>
    <dbReference type="NCBI Taxonomy" id="412133"/>
    <lineage>
        <taxon>Eukaryota</taxon>
        <taxon>Metamonada</taxon>
        <taxon>Parabasalia</taxon>
        <taxon>Trichomonadida</taxon>
        <taxon>Trichomonadidae</taxon>
        <taxon>Trichomonas</taxon>
    </lineage>
</organism>
<evidence type="ECO:0000313" key="1">
    <source>
        <dbReference type="EMBL" id="EAX90235.1"/>
    </source>
</evidence>
<reference evidence="1" key="1">
    <citation type="submission" date="2006-10" db="EMBL/GenBank/DDBJ databases">
        <authorList>
            <person name="Amadeo P."/>
            <person name="Zhao Q."/>
            <person name="Wortman J."/>
            <person name="Fraser-Liggett C."/>
            <person name="Carlton J."/>
        </authorList>
    </citation>
    <scope>NUCLEOTIDE SEQUENCE</scope>
    <source>
        <strain evidence="1">G3</strain>
    </source>
</reference>